<dbReference type="SUPFAM" id="SSF48264">
    <property type="entry name" value="Cytochrome P450"/>
    <property type="match status" value="1"/>
</dbReference>
<evidence type="ECO:0000256" key="2">
    <source>
        <dbReference type="ARBA" id="ARBA00004174"/>
    </source>
</evidence>
<keyword evidence="6" id="KW-0479">Metal-binding</keyword>
<evidence type="ECO:0000256" key="12">
    <source>
        <dbReference type="ARBA" id="ARBA00023136"/>
    </source>
</evidence>
<keyword evidence="9" id="KW-0560">Oxidoreductase</keyword>
<dbReference type="InterPro" id="IPR036396">
    <property type="entry name" value="Cyt_P450_sf"/>
</dbReference>
<dbReference type="Proteomes" id="UP000826234">
    <property type="component" value="Unassembled WGS sequence"/>
</dbReference>
<keyword evidence="14" id="KW-1185">Reference proteome</keyword>
<dbReference type="Gene3D" id="1.10.630.10">
    <property type="entry name" value="Cytochrome P450"/>
    <property type="match status" value="1"/>
</dbReference>
<evidence type="ECO:0000256" key="3">
    <source>
        <dbReference type="ARBA" id="ARBA00004406"/>
    </source>
</evidence>
<evidence type="ECO:0000256" key="4">
    <source>
        <dbReference type="ARBA" id="ARBA00010617"/>
    </source>
</evidence>
<evidence type="ECO:0000256" key="1">
    <source>
        <dbReference type="ARBA" id="ARBA00001971"/>
    </source>
</evidence>
<evidence type="ECO:0000256" key="6">
    <source>
        <dbReference type="ARBA" id="ARBA00022723"/>
    </source>
</evidence>
<evidence type="ECO:0000313" key="13">
    <source>
        <dbReference type="EMBL" id="KAH0620181.1"/>
    </source>
</evidence>
<keyword evidence="7" id="KW-0256">Endoplasmic reticulum</keyword>
<dbReference type="EMBL" id="JAIPUX010003289">
    <property type="protein sequence ID" value="KAH0620181.1"/>
    <property type="molecule type" value="Genomic_DNA"/>
</dbReference>
<organism evidence="13 14">
    <name type="scientific">Phrynosoma platyrhinos</name>
    <name type="common">Desert horned lizard</name>
    <dbReference type="NCBI Taxonomy" id="52577"/>
    <lineage>
        <taxon>Eukaryota</taxon>
        <taxon>Metazoa</taxon>
        <taxon>Chordata</taxon>
        <taxon>Craniata</taxon>
        <taxon>Vertebrata</taxon>
        <taxon>Euteleostomi</taxon>
        <taxon>Lepidosauria</taxon>
        <taxon>Squamata</taxon>
        <taxon>Bifurcata</taxon>
        <taxon>Unidentata</taxon>
        <taxon>Episquamata</taxon>
        <taxon>Toxicofera</taxon>
        <taxon>Iguania</taxon>
        <taxon>Phrynosomatidae</taxon>
        <taxon>Phrynosomatinae</taxon>
        <taxon>Phrynosoma</taxon>
    </lineage>
</organism>
<reference evidence="13 14" key="1">
    <citation type="journal article" date="2022" name="Gigascience">
        <title>A chromosome-level genome assembly and annotation of the desert horned lizard, Phrynosoma platyrhinos, provides insight into chromosomal rearrangements among reptiles.</title>
        <authorList>
            <person name="Koochekian N."/>
            <person name="Ascanio A."/>
            <person name="Farleigh K."/>
            <person name="Card D.C."/>
            <person name="Schield D.R."/>
            <person name="Castoe T.A."/>
            <person name="Jezkova T."/>
        </authorList>
    </citation>
    <scope>NUCLEOTIDE SEQUENCE [LARGE SCALE GENOMIC DNA]</scope>
    <source>
        <strain evidence="13">NK-2021</strain>
    </source>
</reference>
<dbReference type="EC" id="1.14.14.1" evidence="5"/>
<comment type="similarity">
    <text evidence="4">Belongs to the cytochrome P450 family.</text>
</comment>
<dbReference type="PRINTS" id="PR00463">
    <property type="entry name" value="EP450I"/>
</dbReference>
<evidence type="ECO:0000256" key="8">
    <source>
        <dbReference type="ARBA" id="ARBA00022848"/>
    </source>
</evidence>
<dbReference type="Pfam" id="PF00067">
    <property type="entry name" value="p450"/>
    <property type="match status" value="1"/>
</dbReference>
<gene>
    <name evidence="13" type="ORF">JD844_020187</name>
</gene>
<evidence type="ECO:0000256" key="11">
    <source>
        <dbReference type="ARBA" id="ARBA00023033"/>
    </source>
</evidence>
<dbReference type="InterPro" id="IPR001128">
    <property type="entry name" value="Cyt_P450"/>
</dbReference>
<protein>
    <recommendedName>
        <fullName evidence="5">unspecific monooxygenase</fullName>
        <ecNumber evidence="5">1.14.14.1</ecNumber>
    </recommendedName>
</protein>
<sequence length="167" mass="18473">MVSKGSQRYRAHTALTGAARRCLTTAAVAVSSMARCSCRAFKSCPGRGTTPPTPPVLPGDVKPPMGFARPFWWSLDVCCSTLNFIHLTTGKVQEEIDQVVGRSRRPCMADRGQMPYTDAVLHEIQRFISLIPLSLPHAVFKDTPFREYVIPKVSSLFVLQELKVVPL</sequence>
<dbReference type="InterPro" id="IPR050182">
    <property type="entry name" value="Cytochrome_P450_fam2"/>
</dbReference>
<dbReference type="PANTHER" id="PTHR24300">
    <property type="entry name" value="CYTOCHROME P450 508A4-RELATED"/>
    <property type="match status" value="1"/>
</dbReference>
<proteinExistence type="inferred from homology"/>
<evidence type="ECO:0000313" key="14">
    <source>
        <dbReference type="Proteomes" id="UP000826234"/>
    </source>
</evidence>
<evidence type="ECO:0000256" key="10">
    <source>
        <dbReference type="ARBA" id="ARBA00023004"/>
    </source>
</evidence>
<name>A0ABQ7SSA3_PHRPL</name>
<comment type="caution">
    <text evidence="13">The sequence shown here is derived from an EMBL/GenBank/DDBJ whole genome shotgun (WGS) entry which is preliminary data.</text>
</comment>
<evidence type="ECO:0000256" key="7">
    <source>
        <dbReference type="ARBA" id="ARBA00022824"/>
    </source>
</evidence>
<dbReference type="InterPro" id="IPR002401">
    <property type="entry name" value="Cyt_P450_E_grp-I"/>
</dbReference>
<comment type="cofactor">
    <cofactor evidence="1">
        <name>heme</name>
        <dbReference type="ChEBI" id="CHEBI:30413"/>
    </cofactor>
</comment>
<keyword evidence="8" id="KW-0492">Microsome</keyword>
<dbReference type="PANTHER" id="PTHR24300:SF356">
    <property type="entry name" value="CYTOCHROME P450 2E1"/>
    <property type="match status" value="1"/>
</dbReference>
<keyword evidence="10" id="KW-0408">Iron</keyword>
<evidence type="ECO:0000256" key="9">
    <source>
        <dbReference type="ARBA" id="ARBA00023002"/>
    </source>
</evidence>
<accession>A0ABQ7SSA3</accession>
<comment type="subcellular location">
    <subcellularLocation>
        <location evidence="3">Endoplasmic reticulum membrane</location>
        <topology evidence="3">Peripheral membrane protein</topology>
    </subcellularLocation>
    <subcellularLocation>
        <location evidence="2">Microsome membrane</location>
        <topology evidence="2">Peripheral membrane protein</topology>
    </subcellularLocation>
</comment>
<evidence type="ECO:0000256" key="5">
    <source>
        <dbReference type="ARBA" id="ARBA00012109"/>
    </source>
</evidence>
<keyword evidence="12" id="KW-0472">Membrane</keyword>
<keyword evidence="11" id="KW-0503">Monooxygenase</keyword>